<dbReference type="PANTHER" id="PTHR12673:SF159">
    <property type="entry name" value="LD03170P"/>
    <property type="match status" value="1"/>
</dbReference>
<dbReference type="Pfam" id="PF01363">
    <property type="entry name" value="FYVE"/>
    <property type="match status" value="1"/>
</dbReference>
<accession>A0A0H2S726</accession>
<feature type="region of interest" description="Disordered" evidence="9">
    <location>
        <begin position="654"/>
        <end position="679"/>
    </location>
</feature>
<keyword evidence="2" id="KW-0963">Cytoplasm</keyword>
<evidence type="ECO:0000256" key="9">
    <source>
        <dbReference type="SAM" id="MobiDB-lite"/>
    </source>
</evidence>
<dbReference type="InParanoid" id="A0A0H2S726"/>
<evidence type="ECO:0000313" key="14">
    <source>
        <dbReference type="Proteomes" id="UP000053477"/>
    </source>
</evidence>
<feature type="domain" description="DH" evidence="11">
    <location>
        <begin position="115"/>
        <end position="308"/>
    </location>
</feature>
<evidence type="ECO:0000256" key="5">
    <source>
        <dbReference type="ARBA" id="ARBA00022771"/>
    </source>
</evidence>
<dbReference type="SMART" id="SM00325">
    <property type="entry name" value="RhoGEF"/>
    <property type="match status" value="1"/>
</dbReference>
<dbReference type="GO" id="GO:0005856">
    <property type="term" value="C:cytoskeleton"/>
    <property type="evidence" value="ECO:0007669"/>
    <property type="project" value="UniProtKB-SubCell"/>
</dbReference>
<evidence type="ECO:0008006" key="15">
    <source>
        <dbReference type="Google" id="ProtNLM"/>
    </source>
</evidence>
<dbReference type="InterPro" id="IPR000219">
    <property type="entry name" value="DH_dom"/>
</dbReference>
<keyword evidence="14" id="KW-1185">Reference proteome</keyword>
<protein>
    <recommendedName>
        <fullName evidence="15">Dbl homology domain-containing protein</fullName>
    </recommendedName>
</protein>
<dbReference type="SUPFAM" id="SSF57903">
    <property type="entry name" value="FYVE/PHD zinc finger"/>
    <property type="match status" value="1"/>
</dbReference>
<dbReference type="Proteomes" id="UP000053477">
    <property type="component" value="Unassembled WGS sequence"/>
</dbReference>
<evidence type="ECO:0000259" key="11">
    <source>
        <dbReference type="PROSITE" id="PS50010"/>
    </source>
</evidence>
<keyword evidence="4" id="KW-0479">Metal-binding</keyword>
<dbReference type="PROSITE" id="PS50003">
    <property type="entry name" value="PH_DOMAIN"/>
    <property type="match status" value="1"/>
</dbReference>
<dbReference type="InterPro" id="IPR035899">
    <property type="entry name" value="DBL_dom_sf"/>
</dbReference>
<evidence type="ECO:0000256" key="4">
    <source>
        <dbReference type="ARBA" id="ARBA00022723"/>
    </source>
</evidence>
<dbReference type="Gene3D" id="3.30.40.10">
    <property type="entry name" value="Zinc/RING finger domain, C3HC4 (zinc finger)"/>
    <property type="match status" value="1"/>
</dbReference>
<dbReference type="Gene3D" id="2.30.29.30">
    <property type="entry name" value="Pleckstrin-homology domain (PH domain)/Phosphotyrosine-binding domain (PTB)"/>
    <property type="match status" value="1"/>
</dbReference>
<evidence type="ECO:0000259" key="12">
    <source>
        <dbReference type="PROSITE" id="PS50178"/>
    </source>
</evidence>
<dbReference type="SUPFAM" id="SSF50729">
    <property type="entry name" value="PH domain-like"/>
    <property type="match status" value="1"/>
</dbReference>
<feature type="domain" description="PH" evidence="10">
    <location>
        <begin position="338"/>
        <end position="484"/>
    </location>
</feature>
<organism evidence="13 14">
    <name type="scientific">Schizopora paradoxa</name>
    <dbReference type="NCBI Taxonomy" id="27342"/>
    <lineage>
        <taxon>Eukaryota</taxon>
        <taxon>Fungi</taxon>
        <taxon>Dikarya</taxon>
        <taxon>Basidiomycota</taxon>
        <taxon>Agaricomycotina</taxon>
        <taxon>Agaricomycetes</taxon>
        <taxon>Hymenochaetales</taxon>
        <taxon>Schizoporaceae</taxon>
        <taxon>Schizopora</taxon>
    </lineage>
</organism>
<dbReference type="CDD" id="cd00160">
    <property type="entry name" value="RhoGEF"/>
    <property type="match status" value="1"/>
</dbReference>
<feature type="domain" description="FYVE-type" evidence="12">
    <location>
        <begin position="542"/>
        <end position="605"/>
    </location>
</feature>
<comment type="subcellular location">
    <subcellularLocation>
        <location evidence="1">Cytoplasm</location>
        <location evidence="1">Cytoskeleton</location>
    </subcellularLocation>
</comment>
<evidence type="ECO:0000256" key="7">
    <source>
        <dbReference type="ARBA" id="ARBA00023212"/>
    </source>
</evidence>
<proteinExistence type="predicted"/>
<dbReference type="InterPro" id="IPR013083">
    <property type="entry name" value="Znf_RING/FYVE/PHD"/>
</dbReference>
<evidence type="ECO:0000313" key="13">
    <source>
        <dbReference type="EMBL" id="KLO20105.1"/>
    </source>
</evidence>
<keyword evidence="7" id="KW-0206">Cytoskeleton</keyword>
<feature type="region of interest" description="Disordered" evidence="9">
    <location>
        <begin position="692"/>
        <end position="755"/>
    </location>
</feature>
<dbReference type="AlphaFoldDB" id="A0A0H2S726"/>
<dbReference type="Pfam" id="PF00621">
    <property type="entry name" value="RhoGEF"/>
    <property type="match status" value="1"/>
</dbReference>
<dbReference type="InterPro" id="IPR000306">
    <property type="entry name" value="Znf_FYVE"/>
</dbReference>
<evidence type="ECO:0000259" key="10">
    <source>
        <dbReference type="PROSITE" id="PS50003"/>
    </source>
</evidence>
<feature type="region of interest" description="Disordered" evidence="9">
    <location>
        <begin position="612"/>
        <end position="640"/>
    </location>
</feature>
<dbReference type="OrthoDB" id="660555at2759"/>
<evidence type="ECO:0000256" key="8">
    <source>
        <dbReference type="PROSITE-ProRule" id="PRU00091"/>
    </source>
</evidence>
<dbReference type="GO" id="GO:0005737">
    <property type="term" value="C:cytoplasm"/>
    <property type="evidence" value="ECO:0007669"/>
    <property type="project" value="TreeGrafter"/>
</dbReference>
<dbReference type="InterPro" id="IPR001849">
    <property type="entry name" value="PH_domain"/>
</dbReference>
<evidence type="ECO:0000256" key="6">
    <source>
        <dbReference type="ARBA" id="ARBA00022833"/>
    </source>
</evidence>
<gene>
    <name evidence="13" type="ORF">SCHPADRAFT_992213</name>
</gene>
<dbReference type="InterPro" id="IPR011993">
    <property type="entry name" value="PH-like_dom_sf"/>
</dbReference>
<sequence length="837" mass="92579">MSSPPAKVAFPSTDSLNASPAPSPHRRQPLLSFRRISLPSAPTLLNRQSSASLASFESFPEETTGSPGTSAPSSSPLAQKGPIRRTSNRPLSFDNKARIRKRRDTLQVDENKLARRKKIISEFYVTERAYVEGLDLIYTLFLTPIIESLETTSPLLDRADLIAVFSNFVDIWNLHRSFYTSLTTLLQPSLADPNATPPPLSPVLISHFPYLSLYSPFITSFPSVLSTISTHQTSNHAFAEFVQQQEKDPRCGKLKLRDWLLTIVQRCPRYLLLLKDLIKVTDTEDPEHTNLLAAHALLSKVTTSLDTSLHTHAQTLALLSLQRSTTNLPLQLISPGRSLLKRGGLLQLDNSSTVKEREFLLFTDCIMWLANDRMVENEWLRRSDALFRAGQRPAFKRSRSKSENEIPALKGNAHGNNNISISEDKWLFKGKIDLVDVEVVVSPPRDNGEERRLEILSPENSFAIYADTEHDRDQWVSAIRAAKASLLVSLNVMHPNSTLASSSSTNHLRRSLQALPYLPEKDEDLPRRGKVDHFVPAIWVPDGNAETCMRCGRSFGWRRRRHHCRLCGRCVCGRCSEMTFFIAEASGAEGSKSARACNACYDTVFPIMDSSSSEGSLPPVNSGSTLSSLPSWKTSKPVHQENVKASELMALNSRVRLQASPTRNDRVYRMPKPRPLSHPVLPHVFKEFETSPDLPVSSINEGDEDSDSLAVSELESSHGQGATSGSPRFSASGQKSPQISSPLSPQPPEPSPTARKRFSMPAIALQTTSVTARPNAVGEGQGKRFSLVLGGKQKQPTLHSHDQGLIPEDVSSRLRHGVAAARLAELLERTRVTSGGD</sequence>
<dbReference type="STRING" id="27342.A0A0H2S726"/>
<dbReference type="SUPFAM" id="SSF48065">
    <property type="entry name" value="DBL homology domain (DH-domain)"/>
    <property type="match status" value="1"/>
</dbReference>
<feature type="region of interest" description="Disordered" evidence="9">
    <location>
        <begin position="55"/>
        <end position="96"/>
    </location>
</feature>
<evidence type="ECO:0000256" key="2">
    <source>
        <dbReference type="ARBA" id="ARBA00022490"/>
    </source>
</evidence>
<dbReference type="SMART" id="SM00064">
    <property type="entry name" value="FYVE"/>
    <property type="match status" value="1"/>
</dbReference>
<name>A0A0H2S726_9AGAM</name>
<feature type="compositionally biased region" description="Polar residues" evidence="9">
    <location>
        <begin position="612"/>
        <end position="634"/>
    </location>
</feature>
<dbReference type="PROSITE" id="PS50178">
    <property type="entry name" value="ZF_FYVE"/>
    <property type="match status" value="1"/>
</dbReference>
<dbReference type="PANTHER" id="PTHR12673">
    <property type="entry name" value="FACIOGENITAL DYSPLASIA PROTEIN"/>
    <property type="match status" value="1"/>
</dbReference>
<dbReference type="InterPro" id="IPR017455">
    <property type="entry name" value="Znf_FYVE-rel"/>
</dbReference>
<feature type="compositionally biased region" description="Low complexity" evidence="9">
    <location>
        <begin position="63"/>
        <end position="76"/>
    </location>
</feature>
<keyword evidence="3" id="KW-0344">Guanine-nucleotide releasing factor</keyword>
<dbReference type="EMBL" id="KQ085883">
    <property type="protein sequence ID" value="KLO20105.1"/>
    <property type="molecule type" value="Genomic_DNA"/>
</dbReference>
<dbReference type="Gene3D" id="1.20.900.10">
    <property type="entry name" value="Dbl homology (DH) domain"/>
    <property type="match status" value="1"/>
</dbReference>
<dbReference type="PROSITE" id="PS50010">
    <property type="entry name" value="DH_2"/>
    <property type="match status" value="1"/>
</dbReference>
<keyword evidence="5 8" id="KW-0863">Zinc-finger</keyword>
<reference evidence="13 14" key="1">
    <citation type="submission" date="2015-04" db="EMBL/GenBank/DDBJ databases">
        <title>Complete genome sequence of Schizopora paradoxa KUC8140, a cosmopolitan wood degrader in East Asia.</title>
        <authorList>
            <consortium name="DOE Joint Genome Institute"/>
            <person name="Min B."/>
            <person name="Park H."/>
            <person name="Jang Y."/>
            <person name="Kim J.-J."/>
            <person name="Kim K.H."/>
            <person name="Pangilinan J."/>
            <person name="Lipzen A."/>
            <person name="Riley R."/>
            <person name="Grigoriev I.V."/>
            <person name="Spatafora J.W."/>
            <person name="Choi I.-G."/>
        </authorList>
    </citation>
    <scope>NUCLEOTIDE SEQUENCE [LARGE SCALE GENOMIC DNA]</scope>
    <source>
        <strain evidence="13 14">KUC8140</strain>
    </source>
</reference>
<dbReference type="InterPro" id="IPR051092">
    <property type="entry name" value="FYVE_RhoGEF_PH"/>
</dbReference>
<dbReference type="GO" id="GO:0005085">
    <property type="term" value="F:guanyl-nucleotide exchange factor activity"/>
    <property type="evidence" value="ECO:0007669"/>
    <property type="project" value="UniProtKB-KW"/>
</dbReference>
<evidence type="ECO:0000256" key="3">
    <source>
        <dbReference type="ARBA" id="ARBA00022658"/>
    </source>
</evidence>
<feature type="compositionally biased region" description="Polar residues" evidence="9">
    <location>
        <begin position="717"/>
        <end position="733"/>
    </location>
</feature>
<dbReference type="GO" id="GO:0008270">
    <property type="term" value="F:zinc ion binding"/>
    <property type="evidence" value="ECO:0007669"/>
    <property type="project" value="UniProtKB-KW"/>
</dbReference>
<dbReference type="InterPro" id="IPR011011">
    <property type="entry name" value="Znf_FYVE_PHD"/>
</dbReference>
<feature type="region of interest" description="Disordered" evidence="9">
    <location>
        <begin position="1"/>
        <end position="33"/>
    </location>
</feature>
<dbReference type="SMART" id="SM00233">
    <property type="entry name" value="PH"/>
    <property type="match status" value="1"/>
</dbReference>
<evidence type="ECO:0000256" key="1">
    <source>
        <dbReference type="ARBA" id="ARBA00004245"/>
    </source>
</evidence>
<keyword evidence="6" id="KW-0862">Zinc</keyword>
<feature type="compositionally biased region" description="Low complexity" evidence="9">
    <location>
        <begin position="734"/>
        <end position="743"/>
    </location>
</feature>